<evidence type="ECO:0000313" key="1">
    <source>
        <dbReference type="EMBL" id="MCS1398745.1"/>
    </source>
</evidence>
<evidence type="ECO:0008006" key="3">
    <source>
        <dbReference type="Google" id="ProtNLM"/>
    </source>
</evidence>
<organism evidence="1 2">
    <name type="scientific">Lysinibacillus pinottii</name>
    <dbReference type="NCBI Taxonomy" id="2973932"/>
    <lineage>
        <taxon>Bacteria</taxon>
        <taxon>Bacillati</taxon>
        <taxon>Bacillota</taxon>
        <taxon>Bacilli</taxon>
        <taxon>Bacillales</taxon>
        <taxon>Bacillaceae</taxon>
        <taxon>Lysinibacillus</taxon>
    </lineage>
</organism>
<gene>
    <name evidence="1" type="ORF">NXZ79_22260</name>
</gene>
<dbReference type="EMBL" id="JANTOO010000021">
    <property type="protein sequence ID" value="MCS1398745.1"/>
    <property type="molecule type" value="Genomic_DNA"/>
</dbReference>
<reference evidence="1 2" key="1">
    <citation type="submission" date="2022-08" db="EMBL/GenBank/DDBJ databases">
        <title>Lysinibacillus sequencing.</title>
        <authorList>
            <person name="Dunlap C."/>
        </authorList>
    </citation>
    <scope>NUCLEOTIDE SEQUENCE [LARGE SCALE GENOMIC DNA]</scope>
    <source>
        <strain evidence="1 2">PB211</strain>
    </source>
</reference>
<accession>A0ABT2DV20</accession>
<dbReference type="Gene3D" id="2.160.20.10">
    <property type="entry name" value="Single-stranded right-handed beta-helix, Pectin lyase-like"/>
    <property type="match status" value="1"/>
</dbReference>
<proteinExistence type="predicted"/>
<sequence>MVSVVSCFLSDNQGLPLEPNLPGSIIYKELTSENSRSEKCVVLSDGSHVKLQQVKILISGFVTIVLDNGTQHTEPFSETKLIVLCAPNGTQITFSYTDFHCFSQTVYSDDIFQGLLLFVDFCLSVQSSFNTVINITTQFCNPRENISIIKTILPDQYPLILLDKDPKTSTPQQDENLCIKVPKVYDWVTTPIKIPQINIPFSCVYEVALTTGPCNGIAVGDFICKPCTGMCEETLICSNQSCTLFLTSISTDCMFCPIGGIILSSDFVCTTPSGRVLNVNSGKYYNDIQPAINDAATDNTLIVFPGTFVEATPITVSKPLTITGLSALNTVVEFPNPPVESNLYITADNVTIKNLHFISPTITAADDVSLLRIEHAPGNGLYDNITFDNVIIEGGPKRLAIINASNISIINSTFIHTGTRHAIELRSGTGTMNISGNTFSGGPNSQDAIIFQVDTPTDTFSDATYIIQNNNMTRFSHFVLFNLAASQNISINVSHNTVNQLDRPGPTITFIPPTDPYTFSTITPILIENNQITNPNPPIDNIDPFSVSSNLSVYVDYTYTLGLPTSIPANGQIQVYNNSFNVALPWGLVAPLPFVYDVVFPSDPVGYNTTFAPGTMSLSAFDLMGNVSTAIV</sequence>
<dbReference type="RefSeq" id="WP_012296185.1">
    <property type="nucleotide sequence ID" value="NZ_JANTOO010000021.1"/>
</dbReference>
<dbReference type="InterPro" id="IPR012334">
    <property type="entry name" value="Pectin_lyas_fold"/>
</dbReference>
<dbReference type="SUPFAM" id="SSF51126">
    <property type="entry name" value="Pectin lyase-like"/>
    <property type="match status" value="1"/>
</dbReference>
<comment type="caution">
    <text evidence="1">The sequence shown here is derived from an EMBL/GenBank/DDBJ whole genome shotgun (WGS) entry which is preliminary data.</text>
</comment>
<evidence type="ECO:0000313" key="2">
    <source>
        <dbReference type="Proteomes" id="UP001525021"/>
    </source>
</evidence>
<dbReference type="InterPro" id="IPR011050">
    <property type="entry name" value="Pectin_lyase_fold/virulence"/>
</dbReference>
<dbReference type="Proteomes" id="UP001525021">
    <property type="component" value="Unassembled WGS sequence"/>
</dbReference>
<protein>
    <recommendedName>
        <fullName evidence="3">Right handed beta helix domain-containing protein</fullName>
    </recommendedName>
</protein>
<keyword evidence="2" id="KW-1185">Reference proteome</keyword>
<name>A0ABT2DV20_9BACI</name>